<reference evidence="1" key="1">
    <citation type="submission" date="2023-07" db="EMBL/GenBank/DDBJ databases">
        <title>draft genome sequence of fig (Ficus carica).</title>
        <authorList>
            <person name="Takahashi T."/>
            <person name="Nishimura K."/>
        </authorList>
    </citation>
    <scope>NUCLEOTIDE SEQUENCE</scope>
</reference>
<dbReference type="AlphaFoldDB" id="A0AA88DGQ4"/>
<gene>
    <name evidence="1" type="ORF">TIFTF001_024155</name>
</gene>
<accession>A0AA88DGQ4</accession>
<evidence type="ECO:0000313" key="2">
    <source>
        <dbReference type="Proteomes" id="UP001187192"/>
    </source>
</evidence>
<evidence type="ECO:0000313" key="1">
    <source>
        <dbReference type="EMBL" id="GMN55032.1"/>
    </source>
</evidence>
<dbReference type="Proteomes" id="UP001187192">
    <property type="component" value="Unassembled WGS sequence"/>
</dbReference>
<name>A0AA88DGQ4_FICCA</name>
<sequence length="86" mass="9456">MIFFGGSKESKVNEDVHKARNTMSFGRVDGEGLNELGKRNRFAAMVVNDVCSPSSSVAARRHWTLGLLYTCQPSSHPSLSFPLEVV</sequence>
<proteinExistence type="predicted"/>
<organism evidence="1 2">
    <name type="scientific">Ficus carica</name>
    <name type="common">Common fig</name>
    <dbReference type="NCBI Taxonomy" id="3494"/>
    <lineage>
        <taxon>Eukaryota</taxon>
        <taxon>Viridiplantae</taxon>
        <taxon>Streptophyta</taxon>
        <taxon>Embryophyta</taxon>
        <taxon>Tracheophyta</taxon>
        <taxon>Spermatophyta</taxon>
        <taxon>Magnoliopsida</taxon>
        <taxon>eudicotyledons</taxon>
        <taxon>Gunneridae</taxon>
        <taxon>Pentapetalae</taxon>
        <taxon>rosids</taxon>
        <taxon>fabids</taxon>
        <taxon>Rosales</taxon>
        <taxon>Moraceae</taxon>
        <taxon>Ficeae</taxon>
        <taxon>Ficus</taxon>
    </lineage>
</organism>
<comment type="caution">
    <text evidence="1">The sequence shown here is derived from an EMBL/GenBank/DDBJ whole genome shotgun (WGS) entry which is preliminary data.</text>
</comment>
<protein>
    <submittedName>
        <fullName evidence="1">Uncharacterized protein</fullName>
    </submittedName>
</protein>
<dbReference type="EMBL" id="BTGU01000054">
    <property type="protein sequence ID" value="GMN55032.1"/>
    <property type="molecule type" value="Genomic_DNA"/>
</dbReference>
<keyword evidence="2" id="KW-1185">Reference proteome</keyword>